<keyword evidence="2" id="KW-1185">Reference proteome</keyword>
<proteinExistence type="predicted"/>
<sequence length="43" mass="4952">NQCRRNLLTNLELSGRTIQDNQCRRNLLKNLELSGSNIMNYSG</sequence>
<evidence type="ECO:0000313" key="2">
    <source>
        <dbReference type="Proteomes" id="UP000789702"/>
    </source>
</evidence>
<feature type="non-terminal residue" evidence="1">
    <location>
        <position position="1"/>
    </location>
</feature>
<protein>
    <submittedName>
        <fullName evidence="1">16639_t:CDS:1</fullName>
    </submittedName>
</protein>
<name>A0ACA9NDL2_9GLOM</name>
<evidence type="ECO:0000313" key="1">
    <source>
        <dbReference type="EMBL" id="CAG8645114.1"/>
    </source>
</evidence>
<organism evidence="1 2">
    <name type="scientific">Dentiscutata heterogama</name>
    <dbReference type="NCBI Taxonomy" id="1316150"/>
    <lineage>
        <taxon>Eukaryota</taxon>
        <taxon>Fungi</taxon>
        <taxon>Fungi incertae sedis</taxon>
        <taxon>Mucoromycota</taxon>
        <taxon>Glomeromycotina</taxon>
        <taxon>Glomeromycetes</taxon>
        <taxon>Diversisporales</taxon>
        <taxon>Gigasporaceae</taxon>
        <taxon>Dentiscutata</taxon>
    </lineage>
</organism>
<gene>
    <name evidence="1" type="ORF">DHETER_LOCUS9023</name>
</gene>
<comment type="caution">
    <text evidence="1">The sequence shown here is derived from an EMBL/GenBank/DDBJ whole genome shotgun (WGS) entry which is preliminary data.</text>
</comment>
<accession>A0ACA9NDL2</accession>
<dbReference type="EMBL" id="CAJVPU010015180">
    <property type="protein sequence ID" value="CAG8645114.1"/>
    <property type="molecule type" value="Genomic_DNA"/>
</dbReference>
<dbReference type="Proteomes" id="UP000789702">
    <property type="component" value="Unassembled WGS sequence"/>
</dbReference>
<reference evidence="1" key="1">
    <citation type="submission" date="2021-06" db="EMBL/GenBank/DDBJ databases">
        <authorList>
            <person name="Kallberg Y."/>
            <person name="Tangrot J."/>
            <person name="Rosling A."/>
        </authorList>
    </citation>
    <scope>NUCLEOTIDE SEQUENCE</scope>
    <source>
        <strain evidence="1">IL203A</strain>
    </source>
</reference>